<name>A0ABU9DAP4_9PROT</name>
<evidence type="ECO:0000313" key="2">
    <source>
        <dbReference type="Proteomes" id="UP001446205"/>
    </source>
</evidence>
<dbReference type="RefSeq" id="WP_341370817.1">
    <property type="nucleotide sequence ID" value="NZ_JBBPCO010000007.1"/>
</dbReference>
<sequence length="58" mass="6927">MRQEMLTRIHELLQVPQGELEFLNKLSDEEGNILAQHLAQVSLHCRPEIYTDRHWEDD</sequence>
<reference evidence="1 2" key="1">
    <citation type="submission" date="2024-04" db="EMBL/GenBank/DDBJ databases">
        <authorList>
            <person name="Abashina T."/>
            <person name="Shaikin A."/>
        </authorList>
    </citation>
    <scope>NUCLEOTIDE SEQUENCE [LARGE SCALE GENOMIC DNA]</scope>
    <source>
        <strain evidence="1 2">AAFK</strain>
    </source>
</reference>
<dbReference type="EMBL" id="JBBPCO010000007">
    <property type="protein sequence ID" value="MEK8089760.1"/>
    <property type="molecule type" value="Genomic_DNA"/>
</dbReference>
<keyword evidence="2" id="KW-1185">Reference proteome</keyword>
<comment type="caution">
    <text evidence="1">The sequence shown here is derived from an EMBL/GenBank/DDBJ whole genome shotgun (WGS) entry which is preliminary data.</text>
</comment>
<dbReference type="Proteomes" id="UP001446205">
    <property type="component" value="Unassembled WGS sequence"/>
</dbReference>
<accession>A0ABU9DAP4</accession>
<protein>
    <submittedName>
        <fullName evidence="1">Uncharacterized protein</fullName>
    </submittedName>
</protein>
<proteinExistence type="predicted"/>
<gene>
    <name evidence="1" type="ORF">WOB96_08255</name>
</gene>
<evidence type="ECO:0000313" key="1">
    <source>
        <dbReference type="EMBL" id="MEK8089760.1"/>
    </source>
</evidence>
<organism evidence="1 2">
    <name type="scientific">Thermithiobacillus plumbiphilus</name>
    <dbReference type="NCBI Taxonomy" id="1729899"/>
    <lineage>
        <taxon>Bacteria</taxon>
        <taxon>Pseudomonadati</taxon>
        <taxon>Pseudomonadota</taxon>
        <taxon>Acidithiobacillia</taxon>
        <taxon>Acidithiobacillales</taxon>
        <taxon>Thermithiobacillaceae</taxon>
        <taxon>Thermithiobacillus</taxon>
    </lineage>
</organism>